<evidence type="ECO:0000313" key="3">
    <source>
        <dbReference type="Proteomes" id="UP001165041"/>
    </source>
</evidence>
<dbReference type="RefSeq" id="WP_285738926.1">
    <property type="nucleotide sequence ID" value="NZ_BSSA01000023.1"/>
</dbReference>
<protein>
    <submittedName>
        <fullName evidence="2">Uncharacterized protein</fullName>
    </submittedName>
</protein>
<dbReference type="AlphaFoldDB" id="A0A9W6QE34"/>
<accession>A0A9W6QE34</accession>
<reference evidence="2" key="1">
    <citation type="submission" date="2023-02" db="EMBL/GenBank/DDBJ databases">
        <title>Kitasatospora phosalacinea NBRC 14627.</title>
        <authorList>
            <person name="Ichikawa N."/>
            <person name="Sato H."/>
            <person name="Tonouchi N."/>
        </authorList>
    </citation>
    <scope>NUCLEOTIDE SEQUENCE</scope>
    <source>
        <strain evidence="2">NBRC 14627</strain>
    </source>
</reference>
<evidence type="ECO:0000313" key="2">
    <source>
        <dbReference type="EMBL" id="GLW73281.1"/>
    </source>
</evidence>
<dbReference type="Proteomes" id="UP001165041">
    <property type="component" value="Unassembled WGS sequence"/>
</dbReference>
<evidence type="ECO:0000256" key="1">
    <source>
        <dbReference type="SAM" id="MobiDB-lite"/>
    </source>
</evidence>
<feature type="region of interest" description="Disordered" evidence="1">
    <location>
        <begin position="1"/>
        <end position="23"/>
    </location>
</feature>
<organism evidence="2 3">
    <name type="scientific">Kitasatospora phosalacinea</name>
    <dbReference type="NCBI Taxonomy" id="2065"/>
    <lineage>
        <taxon>Bacteria</taxon>
        <taxon>Bacillati</taxon>
        <taxon>Actinomycetota</taxon>
        <taxon>Actinomycetes</taxon>
        <taxon>Kitasatosporales</taxon>
        <taxon>Streptomycetaceae</taxon>
        <taxon>Kitasatospora</taxon>
    </lineage>
</organism>
<proteinExistence type="predicted"/>
<gene>
    <name evidence="2" type="ORF">Kpho02_55800</name>
</gene>
<sequence length="73" mass="8175">MKKSEAVRRHLPTSPFKARTEAPRKHFSVGERVTHDAYGLGRVVGAEGDTAVMVDFGSRQERIVEPYTGMYPL</sequence>
<comment type="caution">
    <text evidence="2">The sequence shown here is derived from an EMBL/GenBank/DDBJ whole genome shotgun (WGS) entry which is preliminary data.</text>
</comment>
<dbReference type="EMBL" id="BSSA01000023">
    <property type="protein sequence ID" value="GLW73281.1"/>
    <property type="molecule type" value="Genomic_DNA"/>
</dbReference>
<name>A0A9W6QE34_9ACTN</name>